<evidence type="ECO:0000256" key="1">
    <source>
        <dbReference type="PROSITE-ProRule" id="PRU00339"/>
    </source>
</evidence>
<accession>A0A8A4THJ1</accession>
<dbReference type="PROSITE" id="PS50005">
    <property type="entry name" value="TPR"/>
    <property type="match status" value="1"/>
</dbReference>
<dbReference type="SMART" id="SM00028">
    <property type="entry name" value="TPR"/>
    <property type="match status" value="6"/>
</dbReference>
<organism evidence="3 4">
    <name type="scientific">Sulfidibacter corallicola</name>
    <dbReference type="NCBI Taxonomy" id="2818388"/>
    <lineage>
        <taxon>Bacteria</taxon>
        <taxon>Pseudomonadati</taxon>
        <taxon>Acidobacteriota</taxon>
        <taxon>Holophagae</taxon>
        <taxon>Acanthopleuribacterales</taxon>
        <taxon>Acanthopleuribacteraceae</taxon>
        <taxon>Sulfidibacter</taxon>
    </lineage>
</organism>
<dbReference type="InterPro" id="IPR024983">
    <property type="entry name" value="CHAT_dom"/>
</dbReference>
<dbReference type="InterPro" id="IPR019734">
    <property type="entry name" value="TPR_rpt"/>
</dbReference>
<dbReference type="Gene3D" id="1.25.40.10">
    <property type="entry name" value="Tetratricopeptide repeat domain"/>
    <property type="match status" value="2"/>
</dbReference>
<sequence length="1006" mass="112379">MPCNPSNPRRRGSALCGLVLVALIAIDCTTSRSDAQPAPDLPDGLNVTSVAPNGGGRRAGLRVGDILIRWERPAGASADAATGRFSDPWEWTWLEWQQKPLGAIRVNLFRDNEWLWLALPAHPWETEVRGQLDHEHVAQLREDRELDGEAFVVQALPRWTNRIGDLERRGERSQTLALRWEVAQILLDQNERLQAIATLETIREDLEPGEVRSWLSDFIGRTWIREKNAGAAEEAVKRAFEERKDWPTVVGTARYYHHMGHIARLQGDWQKASKVWRQAHDLLAASAPDSLLFADLSLELGVAAKKRHDYAESGEHYRESERAYARLAPGTRKHASVLYNLGSLARLQGRLLEAETYQKRSLSIMRLDATTPPKKMVRRLAQLAIIANDRKDYQAAESFFLEALKLAGDSAVAPVERAYLYNGLGTIYADKGNFQKAADQLARASELASESSNPEDGALIDTNLGFLNLQRKHYDLAADSLHRAAEGLKRGSGLWAYNLRLQSQVLRGRGDAEAALPLLDQALDEFPAESASGFDRAELLAERARCLAELNRPGPCEDTWHEAAAAYERQLDALGGNQFVQAGFFMGAADSYRNLVKLRAARGDVAAAFSANERFRGPILRRLMTGSPQQAQLQTWLDAEEVQARLDPGTLMLSYCVLDDRTFLFALDRENGLSIHALDGANAEVLERQIQDYRTVLAEGRMRRLEDLYRRGYRLFNLVLAPVQDRIREARRLLICPDGPLFLLPFSALVTQLPPEGAEDWRQVSFLAGTKPIHFALSGTLYSLDLEARGPQPIESEPQHIAAFGAALHTPALNLPELPQATAELAAIAGTFPDRTRWFHGEQATEAQVRSLDPDTHILHFAGHAVHDLNDPAASALIMTPTDRDDGKLFTWEIQERLTLQADLVVLSACETALGHDMGGEGLMGLTRSFQVAGARSVLATLWRVEDRATAVFMGHFYGYLQKGHPKDHALQYAQQAMMRHYGQGRHWAHPLYWAGFQLFGDWRKQ</sequence>
<keyword evidence="4" id="KW-1185">Reference proteome</keyword>
<dbReference type="Pfam" id="PF13424">
    <property type="entry name" value="TPR_12"/>
    <property type="match status" value="1"/>
</dbReference>
<dbReference type="KEGG" id="scor:J3U87_28415"/>
<name>A0A8A4THJ1_SULCO</name>
<evidence type="ECO:0000313" key="3">
    <source>
        <dbReference type="EMBL" id="QTD49529.1"/>
    </source>
</evidence>
<dbReference type="InterPro" id="IPR011990">
    <property type="entry name" value="TPR-like_helical_dom_sf"/>
</dbReference>
<feature type="domain" description="CHAT" evidence="2">
    <location>
        <begin position="712"/>
        <end position="1002"/>
    </location>
</feature>
<feature type="repeat" description="TPR" evidence="1">
    <location>
        <begin position="418"/>
        <end position="451"/>
    </location>
</feature>
<gene>
    <name evidence="3" type="ORF">J3U87_28415</name>
</gene>
<dbReference type="PANTHER" id="PTHR10098">
    <property type="entry name" value="RAPSYN-RELATED"/>
    <property type="match status" value="1"/>
</dbReference>
<evidence type="ECO:0000313" key="4">
    <source>
        <dbReference type="Proteomes" id="UP000663929"/>
    </source>
</evidence>
<reference evidence="3" key="1">
    <citation type="submission" date="2021-03" db="EMBL/GenBank/DDBJ databases">
        <title>Acanthopleuribacteraceae sp. M133.</title>
        <authorList>
            <person name="Wang G."/>
        </authorList>
    </citation>
    <scope>NUCLEOTIDE SEQUENCE</scope>
    <source>
        <strain evidence="3">M133</strain>
    </source>
</reference>
<proteinExistence type="predicted"/>
<dbReference type="SUPFAM" id="SSF48452">
    <property type="entry name" value="TPR-like"/>
    <property type="match status" value="2"/>
</dbReference>
<dbReference type="EMBL" id="CP071793">
    <property type="protein sequence ID" value="QTD49529.1"/>
    <property type="molecule type" value="Genomic_DNA"/>
</dbReference>
<dbReference type="RefSeq" id="WP_237379161.1">
    <property type="nucleotide sequence ID" value="NZ_CP071793.1"/>
</dbReference>
<dbReference type="Proteomes" id="UP000663929">
    <property type="component" value="Chromosome"/>
</dbReference>
<evidence type="ECO:0000259" key="2">
    <source>
        <dbReference type="Pfam" id="PF12770"/>
    </source>
</evidence>
<dbReference type="AlphaFoldDB" id="A0A8A4THJ1"/>
<protein>
    <submittedName>
        <fullName evidence="3">CHAT domain-containing protein</fullName>
    </submittedName>
</protein>
<dbReference type="Pfam" id="PF12770">
    <property type="entry name" value="CHAT"/>
    <property type="match status" value="1"/>
</dbReference>
<keyword evidence="1" id="KW-0802">TPR repeat</keyword>